<dbReference type="InParanoid" id="A0A2G5D721"/>
<keyword evidence="2" id="KW-1185">Reference proteome</keyword>
<dbReference type="InterPro" id="IPR036291">
    <property type="entry name" value="NAD(P)-bd_dom_sf"/>
</dbReference>
<dbReference type="OrthoDB" id="191139at2759"/>
<protein>
    <submittedName>
        <fullName evidence="1">Uncharacterized protein</fullName>
    </submittedName>
</protein>
<evidence type="ECO:0000313" key="1">
    <source>
        <dbReference type="EMBL" id="PIA38997.1"/>
    </source>
</evidence>
<reference evidence="1 2" key="1">
    <citation type="submission" date="2017-09" db="EMBL/GenBank/DDBJ databases">
        <title>WGS assembly of Aquilegia coerulea Goldsmith.</title>
        <authorList>
            <person name="Hodges S."/>
            <person name="Kramer E."/>
            <person name="Nordborg M."/>
            <person name="Tomkins J."/>
            <person name="Borevitz J."/>
            <person name="Derieg N."/>
            <person name="Yan J."/>
            <person name="Mihaltcheva S."/>
            <person name="Hayes R.D."/>
            <person name="Rokhsar D."/>
        </authorList>
    </citation>
    <scope>NUCLEOTIDE SEQUENCE [LARGE SCALE GENOMIC DNA]</scope>
    <source>
        <strain evidence="2">cv. Goldsmith</strain>
    </source>
</reference>
<evidence type="ECO:0000313" key="2">
    <source>
        <dbReference type="Proteomes" id="UP000230069"/>
    </source>
</evidence>
<proteinExistence type="predicted"/>
<name>A0A2G5D721_AQUCA</name>
<dbReference type="InterPro" id="IPR055280">
    <property type="entry name" value="TIC32"/>
</dbReference>
<accession>A0A2G5D721</accession>
<dbReference type="AlphaFoldDB" id="A0A2G5D721"/>
<dbReference type="PANTHER" id="PTHR48476:SF1">
    <property type="entry name" value="SHORT-CHAIN DEHYDROGENASE TIC 32, CHLOROPLASTIC-LIKE"/>
    <property type="match status" value="1"/>
</dbReference>
<dbReference type="PANTHER" id="PTHR48476">
    <property type="entry name" value="SHORT-CHAIN DEHYDROGENASE TIC 32, CHLOROPLASTIC-LIKE"/>
    <property type="match status" value="1"/>
</dbReference>
<dbReference type="SUPFAM" id="SSF51735">
    <property type="entry name" value="NAD(P)-binding Rossmann-fold domains"/>
    <property type="match status" value="1"/>
</dbReference>
<dbReference type="STRING" id="218851.A0A2G5D721"/>
<dbReference type="InterPro" id="IPR002347">
    <property type="entry name" value="SDR_fam"/>
</dbReference>
<dbReference type="Proteomes" id="UP000230069">
    <property type="component" value="Unassembled WGS sequence"/>
</dbReference>
<dbReference type="EMBL" id="KZ305044">
    <property type="protein sequence ID" value="PIA38997.1"/>
    <property type="molecule type" value="Genomic_DNA"/>
</dbReference>
<dbReference type="Pfam" id="PF00106">
    <property type="entry name" value="adh_short"/>
    <property type="match status" value="1"/>
</dbReference>
<gene>
    <name evidence="1" type="ORF">AQUCO_02700286v1</name>
</gene>
<sequence>MKNTALVTGTDGKIVNLSSIAHSHSSKEGIKFESINDKKEYDEKKAYAQSKLANILHATELSRHLQEEGANVTVNSVHPGVINTNLMRHSPHFMGIFLGT</sequence>
<dbReference type="PRINTS" id="PR00081">
    <property type="entry name" value="GDHRDH"/>
</dbReference>
<organism evidence="1 2">
    <name type="scientific">Aquilegia coerulea</name>
    <name type="common">Rocky mountain columbine</name>
    <dbReference type="NCBI Taxonomy" id="218851"/>
    <lineage>
        <taxon>Eukaryota</taxon>
        <taxon>Viridiplantae</taxon>
        <taxon>Streptophyta</taxon>
        <taxon>Embryophyta</taxon>
        <taxon>Tracheophyta</taxon>
        <taxon>Spermatophyta</taxon>
        <taxon>Magnoliopsida</taxon>
        <taxon>Ranunculales</taxon>
        <taxon>Ranunculaceae</taxon>
        <taxon>Thalictroideae</taxon>
        <taxon>Aquilegia</taxon>
    </lineage>
</organism>
<dbReference type="Gene3D" id="3.40.50.720">
    <property type="entry name" value="NAD(P)-binding Rossmann-like Domain"/>
    <property type="match status" value="1"/>
</dbReference>